<dbReference type="SUPFAM" id="SSF55718">
    <property type="entry name" value="SCP-like"/>
    <property type="match status" value="1"/>
</dbReference>
<organism evidence="2 3">
    <name type="scientific">Candidatus Enterococcus murrayae</name>
    <dbReference type="NCBI Taxonomy" id="2815321"/>
    <lineage>
        <taxon>Bacteria</taxon>
        <taxon>Bacillati</taxon>
        <taxon>Bacillota</taxon>
        <taxon>Bacilli</taxon>
        <taxon>Lactobacillales</taxon>
        <taxon>Enterococcaceae</taxon>
        <taxon>Enterococcus</taxon>
    </lineage>
</organism>
<dbReference type="CDD" id="cd04301">
    <property type="entry name" value="NAT_SF"/>
    <property type="match status" value="1"/>
</dbReference>
<dbReference type="PANTHER" id="PTHR37817:SF1">
    <property type="entry name" value="N-ACETYLTRANSFERASE EIS"/>
    <property type="match status" value="1"/>
</dbReference>
<dbReference type="Gene3D" id="3.40.630.30">
    <property type="match status" value="2"/>
</dbReference>
<dbReference type="Pfam" id="PF13527">
    <property type="entry name" value="Acetyltransf_9"/>
    <property type="match status" value="1"/>
</dbReference>
<reference evidence="2 3" key="1">
    <citation type="submission" date="2021-03" db="EMBL/GenBank/DDBJ databases">
        <title>Enterococcal diversity collection.</title>
        <authorList>
            <person name="Gilmore M.S."/>
            <person name="Schwartzman J."/>
            <person name="Van Tyne D."/>
            <person name="Martin M."/>
            <person name="Earl A.M."/>
            <person name="Manson A.L."/>
            <person name="Straub T."/>
            <person name="Salamzade R."/>
            <person name="Saavedra J."/>
            <person name="Lebreton F."/>
            <person name="Prichula J."/>
            <person name="Schaufler K."/>
            <person name="Gaca A."/>
            <person name="Sgardioli B."/>
            <person name="Wagenaar J."/>
            <person name="Strong T."/>
        </authorList>
    </citation>
    <scope>NUCLEOTIDE SEQUENCE [LARGE SCALE GENOMIC DNA]</scope>
    <source>
        <strain evidence="2 3">MJM16</strain>
    </source>
</reference>
<evidence type="ECO:0000259" key="1">
    <source>
        <dbReference type="PROSITE" id="PS51186"/>
    </source>
</evidence>
<keyword evidence="3" id="KW-1185">Reference proteome</keyword>
<dbReference type="InterPro" id="IPR025559">
    <property type="entry name" value="Eis_dom"/>
</dbReference>
<protein>
    <submittedName>
        <fullName evidence="2">GNAT family N-acetyltransferase</fullName>
    </submittedName>
</protein>
<evidence type="ECO:0000313" key="3">
    <source>
        <dbReference type="Proteomes" id="UP000664495"/>
    </source>
</evidence>
<proteinExistence type="predicted"/>
<dbReference type="InterPro" id="IPR016181">
    <property type="entry name" value="Acyl_CoA_acyltransferase"/>
</dbReference>
<dbReference type="EMBL" id="JAFLVR010000012">
    <property type="protein sequence ID" value="MBO0451841.1"/>
    <property type="molecule type" value="Genomic_DNA"/>
</dbReference>
<gene>
    <name evidence="2" type="ORF">JZO85_06135</name>
</gene>
<dbReference type="Proteomes" id="UP000664495">
    <property type="component" value="Unassembled WGS sequence"/>
</dbReference>
<dbReference type="Pfam" id="PF17668">
    <property type="entry name" value="Acetyltransf_17"/>
    <property type="match status" value="1"/>
</dbReference>
<dbReference type="InterPro" id="IPR000182">
    <property type="entry name" value="GNAT_dom"/>
</dbReference>
<dbReference type="Pfam" id="PF13530">
    <property type="entry name" value="SCP2_2"/>
    <property type="match status" value="1"/>
</dbReference>
<dbReference type="InterPro" id="IPR036527">
    <property type="entry name" value="SCP2_sterol-bd_dom_sf"/>
</dbReference>
<dbReference type="InterPro" id="IPR041380">
    <property type="entry name" value="Acetyltransf_17"/>
</dbReference>
<accession>A0ABS3HEF7</accession>
<sequence length="416" mass="48367">MREIREIKIVEMDQYCEIAFHSYPSYKDFSDEGKKDFIREMLFMRKHDPDIQFWGMFEGKKLIAQMRLLTFKMNFLNKTIQVGGLGSLAVHLMYKRQGIAREMIDFCEEYFLDQKIPLVTLLPFSPPFYYNKGYGYGTKMNRYIVPTSVLPKYAGENTCDFATKKEISKLKKAHSEMLHQTHGMAEKMAYEWENNFADPENLFIKSVDQQGETDGYAIFKFKSTDADNYTKIQILVRELVYTNREVLSKLIGFFANQSDQAQTIEIKTYEEDFHYLFSNPLSCSENATEYGYFETNTQYIGNMYKIIDLPLMLKHVTHRRYNNQSVCFTLTLQEGSSEQVYNIVIKEGDIEIKRTKEPFVLSVALTLSDFSSIFVGATTFGKIYAAGRLECSDPNRIKSLDDAFSVERGPVCWSDY</sequence>
<comment type="caution">
    <text evidence="2">The sequence shown here is derived from an EMBL/GenBank/DDBJ whole genome shotgun (WGS) entry which is preliminary data.</text>
</comment>
<dbReference type="RefSeq" id="WP_207107621.1">
    <property type="nucleotide sequence ID" value="NZ_JAFLVR010000012.1"/>
</dbReference>
<dbReference type="SUPFAM" id="SSF55729">
    <property type="entry name" value="Acyl-CoA N-acyltransferases (Nat)"/>
    <property type="match status" value="1"/>
</dbReference>
<feature type="domain" description="N-acetyltransferase" evidence="1">
    <location>
        <begin position="2"/>
        <end position="156"/>
    </location>
</feature>
<name>A0ABS3HEF7_9ENTE</name>
<evidence type="ECO:0000313" key="2">
    <source>
        <dbReference type="EMBL" id="MBO0451841.1"/>
    </source>
</evidence>
<dbReference type="InterPro" id="IPR051554">
    <property type="entry name" value="Acetyltransferase_Eis"/>
</dbReference>
<dbReference type="Gene3D" id="3.30.1050.10">
    <property type="entry name" value="SCP2 sterol-binding domain"/>
    <property type="match status" value="1"/>
</dbReference>
<dbReference type="PROSITE" id="PS51186">
    <property type="entry name" value="GNAT"/>
    <property type="match status" value="1"/>
</dbReference>
<dbReference type="PANTHER" id="PTHR37817">
    <property type="entry name" value="N-ACETYLTRANSFERASE EIS"/>
    <property type="match status" value="1"/>
</dbReference>